<dbReference type="SUPFAM" id="SSF52540">
    <property type="entry name" value="P-loop containing nucleoside triphosphate hydrolases"/>
    <property type="match status" value="1"/>
</dbReference>
<sequence length="210" mass="24034">MMQVLVLGMPRTGTQSLAEALMELGYGPIYHMREVGKNQHQGPWIAALQSKYEGKGEVFGREQFDSIFQGFSGVSDYPAAIFPEELIRAYPESKIILTTRDEELWEKSMLATLVHAHTAGSAPDAKPSAMRSLADLYHKHVWDNDIPKNGRRAFREHNELVAKVSPKERFLEYQVKDGWDPLCEFLEKDIPNIPFPRSDDWLSYKKEHAE</sequence>
<dbReference type="EMBL" id="JBFCZG010000008">
    <property type="protein sequence ID" value="KAL3419133.1"/>
    <property type="molecule type" value="Genomic_DNA"/>
</dbReference>
<evidence type="ECO:0008006" key="3">
    <source>
        <dbReference type="Google" id="ProtNLM"/>
    </source>
</evidence>
<reference evidence="1 2" key="1">
    <citation type="submission" date="2024-06" db="EMBL/GenBank/DDBJ databases">
        <title>Complete genome of Phlyctema vagabunda strain 19-DSS-EL-015.</title>
        <authorList>
            <person name="Fiorenzani C."/>
        </authorList>
    </citation>
    <scope>NUCLEOTIDE SEQUENCE [LARGE SCALE GENOMIC DNA]</scope>
    <source>
        <strain evidence="1 2">19-DSS-EL-015</strain>
    </source>
</reference>
<name>A0ABR4P752_9HELO</name>
<dbReference type="PANTHER" id="PTHR36978:SF4">
    <property type="entry name" value="P-LOOP CONTAINING NUCLEOSIDE TRIPHOSPHATE HYDROLASE PROTEIN"/>
    <property type="match status" value="1"/>
</dbReference>
<dbReference type="Proteomes" id="UP001629113">
    <property type="component" value="Unassembled WGS sequence"/>
</dbReference>
<organism evidence="1 2">
    <name type="scientific">Phlyctema vagabunda</name>
    <dbReference type="NCBI Taxonomy" id="108571"/>
    <lineage>
        <taxon>Eukaryota</taxon>
        <taxon>Fungi</taxon>
        <taxon>Dikarya</taxon>
        <taxon>Ascomycota</taxon>
        <taxon>Pezizomycotina</taxon>
        <taxon>Leotiomycetes</taxon>
        <taxon>Helotiales</taxon>
        <taxon>Dermateaceae</taxon>
        <taxon>Phlyctema</taxon>
    </lineage>
</organism>
<dbReference type="Pfam" id="PF17784">
    <property type="entry name" value="Sulfotransfer_4"/>
    <property type="match status" value="1"/>
</dbReference>
<keyword evidence="2" id="KW-1185">Reference proteome</keyword>
<accession>A0ABR4P752</accession>
<dbReference type="InterPro" id="IPR027417">
    <property type="entry name" value="P-loop_NTPase"/>
</dbReference>
<gene>
    <name evidence="1" type="ORF">PVAG01_09355</name>
</gene>
<protein>
    <recommendedName>
        <fullName evidence="3">P-loop containing nucleoside triphosphate hydrolase protein</fullName>
    </recommendedName>
</protein>
<dbReference type="PANTHER" id="PTHR36978">
    <property type="entry name" value="P-LOOP CONTAINING NUCLEOTIDE TRIPHOSPHATE HYDROLASE"/>
    <property type="match status" value="1"/>
</dbReference>
<evidence type="ECO:0000313" key="1">
    <source>
        <dbReference type="EMBL" id="KAL3419133.1"/>
    </source>
</evidence>
<evidence type="ECO:0000313" key="2">
    <source>
        <dbReference type="Proteomes" id="UP001629113"/>
    </source>
</evidence>
<proteinExistence type="predicted"/>
<dbReference type="InterPro" id="IPR040632">
    <property type="entry name" value="Sulfotransfer_4"/>
</dbReference>
<dbReference type="Gene3D" id="3.40.50.300">
    <property type="entry name" value="P-loop containing nucleotide triphosphate hydrolases"/>
    <property type="match status" value="1"/>
</dbReference>
<comment type="caution">
    <text evidence="1">The sequence shown here is derived from an EMBL/GenBank/DDBJ whole genome shotgun (WGS) entry which is preliminary data.</text>
</comment>